<gene>
    <name evidence="1" type="ORF">CAV_0919</name>
</gene>
<organism evidence="1 2">
    <name type="scientific">Campylobacter avium LMG 24591</name>
    <dbReference type="NCBI Taxonomy" id="522484"/>
    <lineage>
        <taxon>Bacteria</taxon>
        <taxon>Pseudomonadati</taxon>
        <taxon>Campylobacterota</taxon>
        <taxon>Epsilonproteobacteria</taxon>
        <taxon>Campylobacterales</taxon>
        <taxon>Campylobacteraceae</taxon>
        <taxon>Campylobacter</taxon>
    </lineage>
</organism>
<dbReference type="OrthoDB" id="5361769at2"/>
<sequence>MLFSPRKYMLHLFVCVIFEKDKHIVRAHSVKNSKLINTYEKTFEEKEKLMSYVKSLVSDFQLYYVALFFDKQIQGIVPSSSLKDMNNFGINSKNIRSIVLENARLYSSISAINECKDYFEDYGGVDFLYSPLALLSYCISKDISKDSTKLSLCIYRHSYCVAVIICKGREIYFGSFFDLSPKDSDLDKKTQQESENAEEIQSDDVNIENYDLDGLDNLLDDKLDDIKYKSSIKNDLSDFGDDMQMCSYVFMSLKEFYDNPLYKGNFIDEIVIFDNENISSAVLSYIENEIFLEPRLVQIDTLELMNELMRKELNI</sequence>
<name>A0A222MXZ7_9BACT</name>
<accession>A0A222MXZ7</accession>
<reference evidence="1 2" key="1">
    <citation type="submission" date="2017-07" db="EMBL/GenBank/DDBJ databases">
        <title>Analysis of two Campylobacter avium genomes and identification of a novel hippuricase gene.</title>
        <authorList>
            <person name="Miller W.G."/>
            <person name="Chapman M.H."/>
            <person name="Yee E."/>
            <person name="Revez J."/>
            <person name="Bono J.L."/>
            <person name="Rossi M."/>
        </authorList>
    </citation>
    <scope>NUCLEOTIDE SEQUENCE [LARGE SCALE GENOMIC DNA]</scope>
    <source>
        <strain evidence="1 2">LMG 24591</strain>
    </source>
</reference>
<evidence type="ECO:0008006" key="3">
    <source>
        <dbReference type="Google" id="ProtNLM"/>
    </source>
</evidence>
<keyword evidence="2" id="KW-1185">Reference proteome</keyword>
<evidence type="ECO:0000313" key="2">
    <source>
        <dbReference type="Proteomes" id="UP000201169"/>
    </source>
</evidence>
<dbReference type="KEGG" id="cavi:CAV_0919"/>
<dbReference type="AlphaFoldDB" id="A0A222MXZ7"/>
<evidence type="ECO:0000313" key="1">
    <source>
        <dbReference type="EMBL" id="ASQ30580.1"/>
    </source>
</evidence>
<dbReference type="RefSeq" id="WP_094325335.1">
    <property type="nucleotide sequence ID" value="NZ_CP022347.1"/>
</dbReference>
<protein>
    <recommendedName>
        <fullName evidence="3">Clan AA aspartic protease</fullName>
    </recommendedName>
</protein>
<dbReference type="Proteomes" id="UP000201169">
    <property type="component" value="Chromosome"/>
</dbReference>
<dbReference type="EMBL" id="CP022347">
    <property type="protein sequence ID" value="ASQ30580.1"/>
    <property type="molecule type" value="Genomic_DNA"/>
</dbReference>
<proteinExistence type="predicted"/>